<evidence type="ECO:0000313" key="3">
    <source>
        <dbReference type="EMBL" id="TKG61302.1"/>
    </source>
</evidence>
<evidence type="ECO:0000256" key="1">
    <source>
        <dbReference type="SAM" id="MobiDB-lite"/>
    </source>
</evidence>
<dbReference type="InterPro" id="IPR010982">
    <property type="entry name" value="Lambda_DNA-bd_dom_sf"/>
</dbReference>
<protein>
    <submittedName>
        <fullName evidence="3">Helix-turn-helix transcriptional regulator</fullName>
    </submittedName>
</protein>
<sequence>MHTQNITEFLRLCNLSAAKIVDESGNLCKSLGMAVDTNRLRNRRDELDLTNAEVAQQADISPGYAENIMCGADKPSRRLIFRLARVLKMPADEIDPEINAGKRTSQGDPSEPPNQPKNEPTRPPRRQDHENETKGPRRVQAEAVA</sequence>
<dbReference type="InterPro" id="IPR001387">
    <property type="entry name" value="Cro/C1-type_HTH"/>
</dbReference>
<reference evidence="3 4" key="1">
    <citation type="journal article" date="2015" name="Antonie Van Leeuwenhoek">
        <title>Prauserella endophytica sp. nov., an endophytic actinobacterium isolated from Tamarix taklamakanensis.</title>
        <authorList>
            <person name="Liu J.M."/>
            <person name="Habden X."/>
            <person name="Guo L."/>
            <person name="Tuo L."/>
            <person name="Jiang Z.K."/>
            <person name="Liu S.W."/>
            <person name="Liu X.F."/>
            <person name="Chen L."/>
            <person name="Li R.F."/>
            <person name="Zhang Y.Q."/>
            <person name="Sun C.H."/>
        </authorList>
    </citation>
    <scope>NUCLEOTIDE SEQUENCE [LARGE SCALE GENOMIC DNA]</scope>
    <source>
        <strain evidence="3 4">CGMCC 4.7182</strain>
    </source>
</reference>
<dbReference type="SUPFAM" id="SSF47413">
    <property type="entry name" value="lambda repressor-like DNA-binding domains"/>
    <property type="match status" value="1"/>
</dbReference>
<dbReference type="Pfam" id="PF13560">
    <property type="entry name" value="HTH_31"/>
    <property type="match status" value="1"/>
</dbReference>
<keyword evidence="4" id="KW-1185">Reference proteome</keyword>
<dbReference type="SMART" id="SM00530">
    <property type="entry name" value="HTH_XRE"/>
    <property type="match status" value="1"/>
</dbReference>
<dbReference type="Proteomes" id="UP000309992">
    <property type="component" value="Unassembled WGS sequence"/>
</dbReference>
<accession>A0ABY2RUN6</accession>
<feature type="compositionally biased region" description="Basic and acidic residues" evidence="1">
    <location>
        <begin position="119"/>
        <end position="135"/>
    </location>
</feature>
<proteinExistence type="predicted"/>
<dbReference type="CDD" id="cd00093">
    <property type="entry name" value="HTH_XRE"/>
    <property type="match status" value="1"/>
</dbReference>
<gene>
    <name evidence="3" type="ORF">FCN18_33600</name>
</gene>
<name>A0ABY2RUN6_9PSEU</name>
<evidence type="ECO:0000313" key="4">
    <source>
        <dbReference type="Proteomes" id="UP000309992"/>
    </source>
</evidence>
<feature type="domain" description="HTH cro/C1-type" evidence="2">
    <location>
        <begin position="40"/>
        <end position="94"/>
    </location>
</feature>
<dbReference type="EMBL" id="SWMS01000031">
    <property type="protein sequence ID" value="TKG61302.1"/>
    <property type="molecule type" value="Genomic_DNA"/>
</dbReference>
<evidence type="ECO:0000259" key="2">
    <source>
        <dbReference type="PROSITE" id="PS50943"/>
    </source>
</evidence>
<dbReference type="PROSITE" id="PS50943">
    <property type="entry name" value="HTH_CROC1"/>
    <property type="match status" value="1"/>
</dbReference>
<dbReference type="Gene3D" id="1.10.260.40">
    <property type="entry name" value="lambda repressor-like DNA-binding domains"/>
    <property type="match status" value="1"/>
</dbReference>
<organism evidence="3 4">
    <name type="scientific">Prauserella endophytica</name>
    <dbReference type="NCBI Taxonomy" id="1592324"/>
    <lineage>
        <taxon>Bacteria</taxon>
        <taxon>Bacillati</taxon>
        <taxon>Actinomycetota</taxon>
        <taxon>Actinomycetes</taxon>
        <taxon>Pseudonocardiales</taxon>
        <taxon>Pseudonocardiaceae</taxon>
        <taxon>Prauserella</taxon>
        <taxon>Prauserella coralliicola group</taxon>
    </lineage>
</organism>
<feature type="region of interest" description="Disordered" evidence="1">
    <location>
        <begin position="91"/>
        <end position="145"/>
    </location>
</feature>
<comment type="caution">
    <text evidence="3">The sequence shown here is derived from an EMBL/GenBank/DDBJ whole genome shotgun (WGS) entry which is preliminary data.</text>
</comment>